<dbReference type="GO" id="GO:0005829">
    <property type="term" value="C:cytosol"/>
    <property type="evidence" value="ECO:0007669"/>
    <property type="project" value="TreeGrafter"/>
</dbReference>
<evidence type="ECO:0000313" key="9">
    <source>
        <dbReference type="EMBL" id="EJX09075.1"/>
    </source>
</evidence>
<keyword evidence="4" id="KW-0276">Fatty acid metabolism</keyword>
<dbReference type="InterPro" id="IPR000794">
    <property type="entry name" value="Beta-ketoacyl_synthase"/>
</dbReference>
<evidence type="ECO:0000256" key="7">
    <source>
        <dbReference type="ARBA" id="ARBA00023315"/>
    </source>
</evidence>
<dbReference type="NCBIfam" id="NF005589">
    <property type="entry name" value="PRK07314.1"/>
    <property type="match status" value="1"/>
</dbReference>
<organism evidence="9">
    <name type="scientific">gut metagenome</name>
    <dbReference type="NCBI Taxonomy" id="749906"/>
    <lineage>
        <taxon>unclassified sequences</taxon>
        <taxon>metagenomes</taxon>
        <taxon>organismal metagenomes</taxon>
    </lineage>
</organism>
<accession>J9H5B2</accession>
<dbReference type="GO" id="GO:0006633">
    <property type="term" value="P:fatty acid biosynthetic process"/>
    <property type="evidence" value="ECO:0007669"/>
    <property type="project" value="UniProtKB-KW"/>
</dbReference>
<keyword evidence="3" id="KW-0808">Transferase</keyword>
<dbReference type="InterPro" id="IPR014031">
    <property type="entry name" value="Ketoacyl_synth_C"/>
</dbReference>
<evidence type="ECO:0000256" key="4">
    <source>
        <dbReference type="ARBA" id="ARBA00022832"/>
    </source>
</evidence>
<dbReference type="PANTHER" id="PTHR11712">
    <property type="entry name" value="POLYKETIDE SYNTHASE-RELATED"/>
    <property type="match status" value="1"/>
</dbReference>
<dbReference type="AlphaFoldDB" id="J9H5B2"/>
<dbReference type="CDD" id="cd00834">
    <property type="entry name" value="KAS_I_II"/>
    <property type="match status" value="1"/>
</dbReference>
<evidence type="ECO:0000256" key="5">
    <source>
        <dbReference type="ARBA" id="ARBA00023098"/>
    </source>
</evidence>
<evidence type="ECO:0000259" key="8">
    <source>
        <dbReference type="PROSITE" id="PS52004"/>
    </source>
</evidence>
<evidence type="ECO:0000256" key="1">
    <source>
        <dbReference type="ARBA" id="ARBA00008467"/>
    </source>
</evidence>
<reference evidence="9" key="1">
    <citation type="journal article" date="2012" name="PLoS ONE">
        <title>Gene sets for utilization of primary and secondary nutrition supplies in the distal gut of endangered iberian lynx.</title>
        <authorList>
            <person name="Alcaide M."/>
            <person name="Messina E."/>
            <person name="Richter M."/>
            <person name="Bargiela R."/>
            <person name="Peplies J."/>
            <person name="Huws S.A."/>
            <person name="Newbold C.J."/>
            <person name="Golyshin P.N."/>
            <person name="Simon M.A."/>
            <person name="Lopez G."/>
            <person name="Yakimov M.M."/>
            <person name="Ferrer M."/>
        </authorList>
    </citation>
    <scope>NUCLEOTIDE SEQUENCE</scope>
</reference>
<dbReference type="SUPFAM" id="SSF53901">
    <property type="entry name" value="Thiolase-like"/>
    <property type="match status" value="2"/>
</dbReference>
<dbReference type="EMBL" id="AMCI01000467">
    <property type="protein sequence ID" value="EJX09075.1"/>
    <property type="molecule type" value="Genomic_DNA"/>
</dbReference>
<dbReference type="Gene3D" id="3.40.47.10">
    <property type="match status" value="1"/>
</dbReference>
<sequence length="446" mass="47851">MSSFFLRRICKFASSQFAIFLIRKLMELKRVVVTGLGALTPVGNTVPETWENLKKGVSGAAPITHFDASKFKSQFACEVKGFKATDFIDRKEARKMDLYEQYALVAAMEAVKDSGLDLETVNKNRVGVVLGVGIGGINTFEQEAGNYALTSEEVGPKFNPFFIPKMISDIASGQISIMYGFHGPNYTTTSACASSTNAIADAFNLIRLGKANVMVTGGAEAAICPCGVGGFNAMHAISTRNDDPEHASRPFSKSRDGFVMGEGAGILILEELEHAKARGAKIYCEIAGVGMSADAHHITASHPEGLGAHLVMEAALEDAGMKPEDIDYINVHGTSTPVGDISEAKAIKRLFGDHAYELNISSTKSMTGHLLGAAGGVETIACCLAVQNDIVPPTINHEEGDEDEEIDYKLNFTFNKAQERTVRAALSNTFGFGGHNACCIVKKYEE</sequence>
<dbReference type="PANTHER" id="PTHR11712:SF336">
    <property type="entry name" value="3-OXOACYL-[ACYL-CARRIER-PROTEIN] SYNTHASE, MITOCHONDRIAL"/>
    <property type="match status" value="1"/>
</dbReference>
<keyword evidence="6" id="KW-0275">Fatty acid biosynthesis</keyword>
<evidence type="ECO:0000256" key="6">
    <source>
        <dbReference type="ARBA" id="ARBA00023160"/>
    </source>
</evidence>
<keyword evidence="5" id="KW-0443">Lipid metabolism</keyword>
<comment type="similarity">
    <text evidence="1">Belongs to the thiolase-like superfamily. Beta-ketoacyl-ACP synthases family.</text>
</comment>
<protein>
    <submittedName>
        <fullName evidence="9">Beta-ketoacyl-acyl-carrier-protein synthase II</fullName>
    </submittedName>
</protein>
<dbReference type="PROSITE" id="PS52004">
    <property type="entry name" value="KS3_2"/>
    <property type="match status" value="1"/>
</dbReference>
<dbReference type="Pfam" id="PF00109">
    <property type="entry name" value="ketoacyl-synt"/>
    <property type="match status" value="1"/>
</dbReference>
<dbReference type="Pfam" id="PF02801">
    <property type="entry name" value="Ketoacyl-synt_C"/>
    <property type="match status" value="1"/>
</dbReference>
<dbReference type="PIRSF" id="PIRSF000447">
    <property type="entry name" value="KAS_II"/>
    <property type="match status" value="1"/>
</dbReference>
<comment type="caution">
    <text evidence="9">The sequence shown here is derived from an EMBL/GenBank/DDBJ whole genome shotgun (WGS) entry which is preliminary data.</text>
</comment>
<dbReference type="FunFam" id="3.40.47.10:FF:000009">
    <property type="entry name" value="3-oxoacyl-[acyl-carrier-protein] synthase 2"/>
    <property type="match status" value="1"/>
</dbReference>
<feature type="domain" description="Ketosynthase family 3 (KS3)" evidence="8">
    <location>
        <begin position="28"/>
        <end position="443"/>
    </location>
</feature>
<dbReference type="InterPro" id="IPR017568">
    <property type="entry name" value="3-oxoacyl-ACP_synth-2"/>
</dbReference>
<evidence type="ECO:0000256" key="2">
    <source>
        <dbReference type="ARBA" id="ARBA00022516"/>
    </source>
</evidence>
<name>J9H5B2_9ZZZZ</name>
<dbReference type="InterPro" id="IPR018201">
    <property type="entry name" value="Ketoacyl_synth_AS"/>
</dbReference>
<dbReference type="InterPro" id="IPR016039">
    <property type="entry name" value="Thiolase-like"/>
</dbReference>
<keyword evidence="7" id="KW-0012">Acyltransferase</keyword>
<proteinExistence type="inferred from homology"/>
<keyword evidence="2" id="KW-0444">Lipid biosynthesis</keyword>
<dbReference type="InterPro" id="IPR014030">
    <property type="entry name" value="Ketoacyl_synth_N"/>
</dbReference>
<dbReference type="NCBIfam" id="TIGR03150">
    <property type="entry name" value="fabF"/>
    <property type="match status" value="1"/>
</dbReference>
<dbReference type="InterPro" id="IPR020841">
    <property type="entry name" value="PKS_Beta-ketoAc_synthase_dom"/>
</dbReference>
<dbReference type="SMART" id="SM00825">
    <property type="entry name" value="PKS_KS"/>
    <property type="match status" value="1"/>
</dbReference>
<dbReference type="PROSITE" id="PS00606">
    <property type="entry name" value="KS3_1"/>
    <property type="match status" value="1"/>
</dbReference>
<evidence type="ECO:0000256" key="3">
    <source>
        <dbReference type="ARBA" id="ARBA00022679"/>
    </source>
</evidence>
<dbReference type="GO" id="GO:0004315">
    <property type="term" value="F:3-oxoacyl-[acyl-carrier-protein] synthase activity"/>
    <property type="evidence" value="ECO:0007669"/>
    <property type="project" value="InterPro"/>
</dbReference>
<gene>
    <name evidence="9" type="ORF">EVA_02816</name>
</gene>